<gene>
    <name evidence="1" type="ORF">Nkreftii_000130</name>
</gene>
<dbReference type="KEGG" id="nkf:Nkreftii_000130"/>
<dbReference type="EMBL" id="CP047423">
    <property type="protein sequence ID" value="QPD02356.1"/>
    <property type="molecule type" value="Genomic_DNA"/>
</dbReference>
<dbReference type="Proteomes" id="UP000593737">
    <property type="component" value="Chromosome"/>
</dbReference>
<evidence type="ECO:0008006" key="3">
    <source>
        <dbReference type="Google" id="ProtNLM"/>
    </source>
</evidence>
<organism evidence="1 2">
    <name type="scientific">Candidatus Nitrospira kreftii</name>
    <dbReference type="NCBI Taxonomy" id="2652173"/>
    <lineage>
        <taxon>Bacteria</taxon>
        <taxon>Pseudomonadati</taxon>
        <taxon>Nitrospirota</taxon>
        <taxon>Nitrospiria</taxon>
        <taxon>Nitrospirales</taxon>
        <taxon>Nitrospiraceae</taxon>
        <taxon>Nitrospira</taxon>
    </lineage>
</organism>
<name>A0A7S8IXP9_9BACT</name>
<protein>
    <recommendedName>
        <fullName evidence="3">EfeO-type cupredoxin-like domain-containing protein</fullName>
    </recommendedName>
</protein>
<sequence length="164" mass="17686">MRVRRDGAVKSAVWFAATAWAVLAGGHDIAYAQAAGMGAPPSKVEIIIKDRQHGYETAGFTMPSQETIIVVRNQDSVTHGFASTLFKDIPVKVEGGSEIRAKQFKSFHVDAGKTMTLRFATAPSNFDPMTGGAESVRHVLWCDIHPEVKGELFVIETRGDIGGG</sequence>
<proteinExistence type="predicted"/>
<accession>A0A7S8IXP9</accession>
<evidence type="ECO:0000313" key="2">
    <source>
        <dbReference type="Proteomes" id="UP000593737"/>
    </source>
</evidence>
<evidence type="ECO:0000313" key="1">
    <source>
        <dbReference type="EMBL" id="QPD02356.1"/>
    </source>
</evidence>
<dbReference type="AlphaFoldDB" id="A0A7S8IXP9"/>
<reference evidence="1 2" key="1">
    <citation type="journal article" date="2020" name="ISME J.">
        <title>Enrichment and physiological characterization of a novel comammox Nitrospira indicates ammonium inhibition of complete nitrification.</title>
        <authorList>
            <person name="Sakoula D."/>
            <person name="Koch H."/>
            <person name="Frank J."/>
            <person name="Jetten M.S.M."/>
            <person name="van Kessel M.A.H.J."/>
            <person name="Lucker S."/>
        </authorList>
    </citation>
    <scope>NUCLEOTIDE SEQUENCE [LARGE SCALE GENOMIC DNA]</scope>
    <source>
        <strain evidence="1">Comreactor17</strain>
    </source>
</reference>